<protein>
    <submittedName>
        <fullName evidence="3">BTB domain-containing protein</fullName>
    </submittedName>
</protein>
<dbReference type="PANTHER" id="PTHR24410">
    <property type="entry name" value="HL07962P-RELATED"/>
    <property type="match status" value="1"/>
</dbReference>
<dbReference type="SUPFAM" id="SSF54695">
    <property type="entry name" value="POZ domain"/>
    <property type="match status" value="1"/>
</dbReference>
<dbReference type="InterPro" id="IPR011333">
    <property type="entry name" value="SKP1/BTB/POZ_sf"/>
</dbReference>
<evidence type="ECO:0000259" key="1">
    <source>
        <dbReference type="PROSITE" id="PS50097"/>
    </source>
</evidence>
<name>A0A914PZA1_9BILA</name>
<dbReference type="Pfam" id="PF00651">
    <property type="entry name" value="BTB"/>
    <property type="match status" value="1"/>
</dbReference>
<proteinExistence type="predicted"/>
<dbReference type="Gene3D" id="3.30.710.10">
    <property type="entry name" value="Potassium Channel Kv1.1, Chain A"/>
    <property type="match status" value="1"/>
</dbReference>
<organism evidence="2 3">
    <name type="scientific">Panagrolaimus davidi</name>
    <dbReference type="NCBI Taxonomy" id="227884"/>
    <lineage>
        <taxon>Eukaryota</taxon>
        <taxon>Metazoa</taxon>
        <taxon>Ecdysozoa</taxon>
        <taxon>Nematoda</taxon>
        <taxon>Chromadorea</taxon>
        <taxon>Rhabditida</taxon>
        <taxon>Tylenchina</taxon>
        <taxon>Panagrolaimomorpha</taxon>
        <taxon>Panagrolaimoidea</taxon>
        <taxon>Panagrolaimidae</taxon>
        <taxon>Panagrolaimus</taxon>
    </lineage>
</organism>
<dbReference type="AlphaFoldDB" id="A0A914PZA1"/>
<dbReference type="PANTHER" id="PTHR24410:SF23">
    <property type="entry name" value="BTB DOMAIN-CONTAINING PROTEIN-RELATED"/>
    <property type="match status" value="1"/>
</dbReference>
<sequence>MAKKCQFCDERLEIFKSQDQENGYFDLKFEVEGKPIYAHKFMLASVSDVFKRMISDIWNKKETIEITTNSYNDFYEFLTFVYSGNCKLNDENIFTMVDLSEFYQVKELQQKCDGYLSQKEYTKENILVFLEVKRGFLFSHDKLSNILGSIHGDIEVKVTNSVGNSICGYLQNNSAIEIIKTLKNRESDNDVYNVIYWKTECKKPSTPSLLKKRVGIEWYLIYFNDGSIGVVNNSFEIGQNNYLLAEMIAETDFKITSKCKIEIE</sequence>
<dbReference type="InterPro" id="IPR051481">
    <property type="entry name" value="BTB-POZ/Galectin-3-binding"/>
</dbReference>
<dbReference type="WBParaSite" id="PDA_v2.g20207.t1">
    <property type="protein sequence ID" value="PDA_v2.g20207.t1"/>
    <property type="gene ID" value="PDA_v2.g20207"/>
</dbReference>
<evidence type="ECO:0000313" key="3">
    <source>
        <dbReference type="WBParaSite" id="PDA_v2.g20207.t1"/>
    </source>
</evidence>
<evidence type="ECO:0000313" key="2">
    <source>
        <dbReference type="Proteomes" id="UP000887578"/>
    </source>
</evidence>
<accession>A0A914PZA1</accession>
<dbReference type="Proteomes" id="UP000887578">
    <property type="component" value="Unplaced"/>
</dbReference>
<dbReference type="PROSITE" id="PS50097">
    <property type="entry name" value="BTB"/>
    <property type="match status" value="1"/>
</dbReference>
<dbReference type="SMART" id="SM00225">
    <property type="entry name" value="BTB"/>
    <property type="match status" value="1"/>
</dbReference>
<dbReference type="InterPro" id="IPR000210">
    <property type="entry name" value="BTB/POZ_dom"/>
</dbReference>
<reference evidence="3" key="1">
    <citation type="submission" date="2022-11" db="UniProtKB">
        <authorList>
            <consortium name="WormBaseParasite"/>
        </authorList>
    </citation>
    <scope>IDENTIFICATION</scope>
</reference>
<feature type="domain" description="BTB" evidence="1">
    <location>
        <begin position="25"/>
        <end position="90"/>
    </location>
</feature>
<keyword evidence="2" id="KW-1185">Reference proteome</keyword>